<keyword evidence="2" id="KW-0732">Signal</keyword>
<gene>
    <name evidence="4" type="ORF">H9824_07275</name>
</gene>
<sequence length="714" mass="80316">MRTRLFHGIFLMLFAALSLSAAAQSQDNFLWPIQGKEAGEDILYRPQEYIGSKQNFANLYIGAPLGTVVVAPADGTVTFFGVGYQPSMGQLVMDRPDGTEPTFDAMIAAFQKEEKDISVPPQYVCGVLILRLADGRKLEFSGLRGDVTWKTGMAVKRGDIIGTVGYAYKEIKEPHINLSVIGHDSQAADPMTPFGLKSTFLPPKKLKATDLLTQAQALEDFGILTACLEEAYPSLYDVISREEWAANDSTTRVRLAAADEISYADFYDVVTRFLNRVHDSHLELLTLNPAFETMDYYLPRCILNYQGDSLYIAITSPELSAYKGRRVAAIDGEDAVTRLARLRPQIPGADGDSQSWADKKLISSWALVYGDSIRAPRTTVLTLDNGETVTDQWQHIREVNIFRRFVRVDTVNYHRRESRNYNYPYAFSQLNDSTGYFSLSHFDLGQVQIEQLQDSLRPLFRLPNLVVDLRHNRGGNGDVMQQLLSWFLNAPGRLTGSYQRVTKPGPFRSFAYSLNFDSTIVVFPEARRVEGKDGYIMNDSAVALMPDTAFHYGGRLYVLTDETSTSAATLFPATLVRNHRAVTVGRETRSGYHYMTAAKFVQLRLPHSLLMFRIPLVQCVFDPDTTARTPWNRGLLPDYPVPVTVDELQYSSRDTVLNHALRLIAEGKYLGPDPFPQEVDEEATDWPMKATIIVIVLLVAYIILRLTLFRKRTN</sequence>
<dbReference type="GO" id="GO:0008236">
    <property type="term" value="F:serine-type peptidase activity"/>
    <property type="evidence" value="ECO:0007669"/>
    <property type="project" value="InterPro"/>
</dbReference>
<dbReference type="SUPFAM" id="SSF52096">
    <property type="entry name" value="ClpP/crotonase"/>
    <property type="match status" value="1"/>
</dbReference>
<evidence type="ECO:0000313" key="5">
    <source>
        <dbReference type="Proteomes" id="UP000886851"/>
    </source>
</evidence>
<name>A0A9D1ZLV3_9BACE</name>
<dbReference type="InterPro" id="IPR029045">
    <property type="entry name" value="ClpP/crotonase-like_dom_sf"/>
</dbReference>
<keyword evidence="1" id="KW-0812">Transmembrane</keyword>
<dbReference type="Gene3D" id="2.70.70.10">
    <property type="entry name" value="Glucose Permease (Domain IIA)"/>
    <property type="match status" value="1"/>
</dbReference>
<keyword evidence="1" id="KW-0472">Membrane</keyword>
<evidence type="ECO:0000256" key="1">
    <source>
        <dbReference type="SAM" id="Phobius"/>
    </source>
</evidence>
<evidence type="ECO:0000313" key="4">
    <source>
        <dbReference type="EMBL" id="HIY88487.1"/>
    </source>
</evidence>
<feature type="domain" description="Tail specific protease" evidence="3">
    <location>
        <begin position="434"/>
        <end position="591"/>
    </location>
</feature>
<dbReference type="Gene3D" id="3.90.226.10">
    <property type="entry name" value="2-enoyl-CoA Hydratase, Chain A, domain 1"/>
    <property type="match status" value="1"/>
</dbReference>
<accession>A0A9D1ZLV3</accession>
<reference evidence="4" key="2">
    <citation type="submission" date="2021-04" db="EMBL/GenBank/DDBJ databases">
        <authorList>
            <person name="Gilroy R."/>
        </authorList>
    </citation>
    <scope>NUCLEOTIDE SEQUENCE</scope>
    <source>
        <strain evidence="4">Gambia2-208</strain>
    </source>
</reference>
<reference evidence="4" key="1">
    <citation type="journal article" date="2021" name="PeerJ">
        <title>Extensive microbial diversity within the chicken gut microbiome revealed by metagenomics and culture.</title>
        <authorList>
            <person name="Gilroy R."/>
            <person name="Ravi A."/>
            <person name="Getino M."/>
            <person name="Pursley I."/>
            <person name="Horton D.L."/>
            <person name="Alikhan N.F."/>
            <person name="Baker D."/>
            <person name="Gharbi K."/>
            <person name="Hall N."/>
            <person name="Watson M."/>
            <person name="Adriaenssens E.M."/>
            <person name="Foster-Nyarko E."/>
            <person name="Jarju S."/>
            <person name="Secka A."/>
            <person name="Antonio M."/>
            <person name="Oren A."/>
            <person name="Chaudhuri R.R."/>
            <person name="La Ragione R."/>
            <person name="Hildebrand F."/>
            <person name="Pallen M.J."/>
        </authorList>
    </citation>
    <scope>NUCLEOTIDE SEQUENCE</scope>
    <source>
        <strain evidence="4">Gambia2-208</strain>
    </source>
</reference>
<evidence type="ECO:0000256" key="2">
    <source>
        <dbReference type="SAM" id="SignalP"/>
    </source>
</evidence>
<dbReference type="AlphaFoldDB" id="A0A9D1ZLV3"/>
<keyword evidence="1" id="KW-1133">Transmembrane helix</keyword>
<organism evidence="4 5">
    <name type="scientific">Candidatus Bacteroides pullicola</name>
    <dbReference type="NCBI Taxonomy" id="2838475"/>
    <lineage>
        <taxon>Bacteria</taxon>
        <taxon>Pseudomonadati</taxon>
        <taxon>Bacteroidota</taxon>
        <taxon>Bacteroidia</taxon>
        <taxon>Bacteroidales</taxon>
        <taxon>Bacteroidaceae</taxon>
        <taxon>Bacteroides</taxon>
    </lineage>
</organism>
<dbReference type="InterPro" id="IPR011055">
    <property type="entry name" value="Dup_hybrid_motif"/>
</dbReference>
<feature type="chain" id="PRO_5039446828" description="Tail specific protease domain-containing protein" evidence="2">
    <location>
        <begin position="24"/>
        <end position="714"/>
    </location>
</feature>
<comment type="caution">
    <text evidence="4">The sequence shown here is derived from an EMBL/GenBank/DDBJ whole genome shotgun (WGS) entry which is preliminary data.</text>
</comment>
<dbReference type="InterPro" id="IPR005151">
    <property type="entry name" value="Tail-specific_protease"/>
</dbReference>
<evidence type="ECO:0000259" key="3">
    <source>
        <dbReference type="Pfam" id="PF03572"/>
    </source>
</evidence>
<feature type="transmembrane region" description="Helical" evidence="1">
    <location>
        <begin position="686"/>
        <end position="704"/>
    </location>
</feature>
<dbReference type="EMBL" id="DXCV01000048">
    <property type="protein sequence ID" value="HIY88487.1"/>
    <property type="molecule type" value="Genomic_DNA"/>
</dbReference>
<proteinExistence type="predicted"/>
<dbReference type="Pfam" id="PF03572">
    <property type="entry name" value="Peptidase_S41"/>
    <property type="match status" value="1"/>
</dbReference>
<dbReference type="GO" id="GO:0006508">
    <property type="term" value="P:proteolysis"/>
    <property type="evidence" value="ECO:0007669"/>
    <property type="project" value="InterPro"/>
</dbReference>
<feature type="signal peptide" evidence="2">
    <location>
        <begin position="1"/>
        <end position="23"/>
    </location>
</feature>
<dbReference type="Proteomes" id="UP000886851">
    <property type="component" value="Unassembled WGS sequence"/>
</dbReference>
<dbReference type="CDD" id="cd12797">
    <property type="entry name" value="M23_peptidase"/>
    <property type="match status" value="1"/>
</dbReference>
<protein>
    <recommendedName>
        <fullName evidence="3">Tail specific protease domain-containing protein</fullName>
    </recommendedName>
</protein>